<name>A0A2P2FYV3_AMYLU</name>
<feature type="compositionally biased region" description="Basic and acidic residues" evidence="1">
    <location>
        <begin position="35"/>
        <end position="54"/>
    </location>
</feature>
<gene>
    <name evidence="2" type="ORF">BB31_08590</name>
</gene>
<dbReference type="EMBL" id="JFBM01000005">
    <property type="protein sequence ID" value="KFU81893.1"/>
    <property type="molecule type" value="Genomic_DNA"/>
</dbReference>
<evidence type="ECO:0000256" key="1">
    <source>
        <dbReference type="SAM" id="MobiDB-lite"/>
    </source>
</evidence>
<dbReference type="RefSeq" id="WP_034307971.1">
    <property type="nucleotide sequence ID" value="NZ_JFBM01000005.1"/>
</dbReference>
<organism evidence="2 3">
    <name type="scientific">Amycolatopsis lurida NRRL 2430</name>
    <dbReference type="NCBI Taxonomy" id="1460371"/>
    <lineage>
        <taxon>Bacteria</taxon>
        <taxon>Bacillati</taxon>
        <taxon>Actinomycetota</taxon>
        <taxon>Actinomycetes</taxon>
        <taxon>Pseudonocardiales</taxon>
        <taxon>Pseudonocardiaceae</taxon>
        <taxon>Amycolatopsis</taxon>
    </lineage>
</organism>
<comment type="caution">
    <text evidence="2">The sequence shown here is derived from an EMBL/GenBank/DDBJ whole genome shotgun (WGS) entry which is preliminary data.</text>
</comment>
<feature type="region of interest" description="Disordered" evidence="1">
    <location>
        <begin position="35"/>
        <end position="67"/>
    </location>
</feature>
<dbReference type="Proteomes" id="UP000256220">
    <property type="component" value="Unassembled WGS sequence"/>
</dbReference>
<protein>
    <submittedName>
        <fullName evidence="2">Uncharacterized protein</fullName>
    </submittedName>
</protein>
<proteinExistence type="predicted"/>
<dbReference type="AlphaFoldDB" id="A0A2P2FYV3"/>
<evidence type="ECO:0000313" key="2">
    <source>
        <dbReference type="EMBL" id="KFU81893.1"/>
    </source>
</evidence>
<accession>A0A2P2FYV3</accession>
<reference evidence="2 3" key="1">
    <citation type="journal article" date="2014" name="Genome Announc.">
        <title>Draft Genome Sequence of Amycolatopsis lurida NRRL 2430, Producer of the Glycopeptide Family Antibiotic Ristocetin.</title>
        <authorList>
            <person name="Kwun M.J."/>
            <person name="Hong H.J."/>
        </authorList>
    </citation>
    <scope>NUCLEOTIDE SEQUENCE [LARGE SCALE GENOMIC DNA]</scope>
    <source>
        <strain evidence="2 3">NRRL 2430</strain>
    </source>
</reference>
<evidence type="ECO:0000313" key="3">
    <source>
        <dbReference type="Proteomes" id="UP000256220"/>
    </source>
</evidence>
<sequence>MYSGIVGAGPPAVSTYTPVDGDTFTLGLGLCPGERHRLPETERDSDTEEIRRGEVSITPITADRLRG</sequence>
<keyword evidence="3" id="KW-1185">Reference proteome</keyword>